<dbReference type="GO" id="GO:0016887">
    <property type="term" value="F:ATP hydrolysis activity"/>
    <property type="evidence" value="ECO:0007669"/>
    <property type="project" value="InterPro"/>
</dbReference>
<dbReference type="GO" id="GO:0006302">
    <property type="term" value="P:double-strand break repair"/>
    <property type="evidence" value="ECO:0007669"/>
    <property type="project" value="InterPro"/>
</dbReference>
<evidence type="ECO:0000313" key="5">
    <source>
        <dbReference type="Proteomes" id="UP000028667"/>
    </source>
</evidence>
<evidence type="ECO:0000259" key="3">
    <source>
        <dbReference type="Pfam" id="PF13476"/>
    </source>
</evidence>
<protein>
    <submittedName>
        <fullName evidence="4">Putative DNA repairing ATPase</fullName>
    </submittedName>
</protein>
<dbReference type="SUPFAM" id="SSF52540">
    <property type="entry name" value="P-loop containing nucleoside triphosphate hydrolases"/>
    <property type="match status" value="1"/>
</dbReference>
<accession>A0A076FMQ1</accession>
<reference evidence="4 5" key="1">
    <citation type="journal article" date="2014" name="Virology">
        <title>Genome of brown tide virus (AaV), the little giant of the Megaviridae, elucidates NCLDV genome expansion and host-virus coevolution.</title>
        <authorList>
            <person name="Moniruzzaman M."/>
            <person name="LeCleir G.R."/>
            <person name="Brown C.M."/>
            <person name="Gobler C.J."/>
            <person name="Bidle K.D."/>
            <person name="Wilson W.H."/>
            <person name="Wilhelm S.W."/>
        </authorList>
    </citation>
    <scope>NUCLEOTIDE SEQUENCE [LARGE SCALE GENOMIC DNA]</scope>
    <source>
        <strain evidence="4">BtV-01</strain>
    </source>
</reference>
<dbReference type="PANTHER" id="PTHR32114:SF2">
    <property type="entry name" value="ABC TRANSPORTER ABCH.3"/>
    <property type="match status" value="1"/>
</dbReference>
<feature type="domain" description="Calcineurin-like phosphoesterase" evidence="2">
    <location>
        <begin position="12"/>
        <end position="216"/>
    </location>
</feature>
<dbReference type="Gene3D" id="3.60.21.10">
    <property type="match status" value="1"/>
</dbReference>
<dbReference type="Proteomes" id="UP000028667">
    <property type="component" value="Segment"/>
</dbReference>
<feature type="coiled-coil region" evidence="1">
    <location>
        <begin position="742"/>
        <end position="806"/>
    </location>
</feature>
<feature type="domain" description="Rad50/SbcC-type AAA" evidence="3">
    <location>
        <begin position="415"/>
        <end position="632"/>
    </location>
</feature>
<evidence type="ECO:0000313" key="4">
    <source>
        <dbReference type="EMBL" id="AII17213.1"/>
    </source>
</evidence>
<dbReference type="InterPro" id="IPR027417">
    <property type="entry name" value="P-loop_NTPase"/>
</dbReference>
<organism evidence="4 5">
    <name type="scientific">Aureococcus anophagefferens virus</name>
    <dbReference type="NCBI Taxonomy" id="1474867"/>
    <lineage>
        <taxon>Viruses</taxon>
        <taxon>Varidnaviria</taxon>
        <taxon>Bamfordvirae</taxon>
        <taxon>Nucleocytoviricota</taxon>
        <taxon>Megaviricetes</taxon>
        <taxon>Imitervirales</taxon>
        <taxon>Schizomimiviridae</taxon>
        <taxon>Kratosvirus</taxon>
        <taxon>Kratosvirus quantuckense</taxon>
    </lineage>
</organism>
<name>A0A076FMQ1_9VIRU</name>
<dbReference type="InterPro" id="IPR038729">
    <property type="entry name" value="Rad50/SbcC_AAA"/>
</dbReference>
<dbReference type="KEGG" id="vg:20041713"/>
<dbReference type="RefSeq" id="YP_009052356.1">
    <property type="nucleotide sequence ID" value="NC_024697.1"/>
</dbReference>
<evidence type="ECO:0000259" key="2">
    <source>
        <dbReference type="Pfam" id="PF00149"/>
    </source>
</evidence>
<proteinExistence type="predicted"/>
<gene>
    <name evidence="4" type="ORF">AaV_282</name>
</gene>
<dbReference type="PANTHER" id="PTHR32114">
    <property type="entry name" value="ABC TRANSPORTER ABCH.3"/>
    <property type="match status" value="1"/>
</dbReference>
<keyword evidence="5" id="KW-1185">Reference proteome</keyword>
<dbReference type="Pfam" id="PF00149">
    <property type="entry name" value="Metallophos"/>
    <property type="match status" value="1"/>
</dbReference>
<dbReference type="GeneID" id="20041713"/>
<dbReference type="Pfam" id="PF13476">
    <property type="entry name" value="AAA_23"/>
    <property type="match status" value="1"/>
</dbReference>
<dbReference type="SUPFAM" id="SSF56300">
    <property type="entry name" value="Metallo-dependent phosphatases"/>
    <property type="match status" value="1"/>
</dbReference>
<keyword evidence="1" id="KW-0175">Coiled coil</keyword>
<sequence>MKTIQSPDKITNIIHISDIHIRNGNSLLCRYDEYNCVFENLINNLKQLENINTTVCVITGDTFHHKSKLETPGIKLFNKFIKNLSNLCYTYIILGNHDFKQEDVESSIDFLDAFKSNFNDKIEFLEETGLYKASNVLFGLFSVKDSLKIGAGSGAIDILPEFPKPLTDDNEIDTKVALFHGTIIHSKVSNTRSLDDGYPFEWLDVGYDFALLGDVHLRQQLIRRKSSNLIAAYSGSLIQQNFGEELLNHGYINWNLNNKSLTFHNVKNEFGFLKLQFKNNTFFLDETDISIEEALKDNNFPSVLKIRLNGNFVSNDVLHLKELLKNKICHFDNISLKNKEEIREDVNSNELFKNYLQKHNIQDLIIPNSDNLKISTNCQDIKEAILKKTTDIEKYYTQLTETDNIKQISNFYIKSLKFEGVLCYKEENTIDFTKFDDKINLISAKNGGGKSSLFEIICIAIFGKTDKSIVTKTTPRKCYTDIDIILNDTPYKILRSFDVKDSKPLKKNYGVFKGNDLITVALDNAKTNLWVKEKIGNLNDFLSKFMMKQSNEQSFLSMKSTEQKNFIDNAFGLTNIKTKIDYLEKVKKSLKSILKTIDVSKKIHANAVEPHIDTQNFTENIDEINKEIEELNVESHFDSKIDDLKLSEIDIQNKIDSFQNKDTNDKELIENKHSNLLEKLKERQDKELVLIENENRLLNDISNLRKNTHKIDTSKEVVQKTLSFIYKFETRIEEFSEKIKEIDDYNNIKNDLSETLKKLKTLSDELNIPFNPSCHACIKNPIRIQAKRLEEHKEELEEKIAKYNLVGDYMVKYDKMKEILNEYNRFKIFKKSYETIEKHYKENEEIYLKIENYEKEVSENRNELSELRNKIFKIKIKLDEYSQTIKQFAVNEMENQLKYWKHVLIEKKSYEIYKGNRIKNVELQNTLQNLKTQLAISKMKNDENEKKIVKYKKIEELYEDVKGKKETIDKQCEILSKYSKYIYNDFILPKIKEKANQLIRSVSDNLEIEYKFDEETLEFYGKTNEYEDIDTKNLSGFEHFISSLSIRIAIIELTSTKIQIFIDEGFTSCDFENINKVPTFLSKLTDIFKSIVLVSHIEIIKDNVDNVYEIIDFKIKV</sequence>
<dbReference type="EMBL" id="KJ645900">
    <property type="protein sequence ID" value="AII17213.1"/>
    <property type="molecule type" value="Genomic_DNA"/>
</dbReference>
<evidence type="ECO:0000256" key="1">
    <source>
        <dbReference type="SAM" id="Coils"/>
    </source>
</evidence>
<dbReference type="OrthoDB" id="9807at10239"/>
<feature type="coiled-coil region" evidence="1">
    <location>
        <begin position="836"/>
        <end position="884"/>
    </location>
</feature>
<feature type="coiled-coil region" evidence="1">
    <location>
        <begin position="920"/>
        <end position="947"/>
    </location>
</feature>
<dbReference type="InterPro" id="IPR029052">
    <property type="entry name" value="Metallo-depent_PP-like"/>
</dbReference>
<dbReference type="InterPro" id="IPR004843">
    <property type="entry name" value="Calcineurin-like_PHP"/>
</dbReference>
<dbReference type="Gene3D" id="3.40.50.300">
    <property type="entry name" value="P-loop containing nucleotide triphosphate hydrolases"/>
    <property type="match status" value="2"/>
</dbReference>